<dbReference type="InterPro" id="IPR036520">
    <property type="entry name" value="UPF0759_sf"/>
</dbReference>
<dbReference type="Proteomes" id="UP000441389">
    <property type="component" value="Unassembled WGS sequence"/>
</dbReference>
<gene>
    <name evidence="1" type="ORF">GON01_13530</name>
</gene>
<sequence length="242" mass="25856">MTAWRIGTAGWTIPRAAADGFPREGSALQRYAARLSATEINSSFHRPHRPSTYARWADSVPAGFRFAVKLPKAITHVRRLAGCGDLLAAFAAEIAALDGKRGPTLVQLPPSLAFDAGLAAAFFADAGNALTGALVCEPRHPSWFTPAADALLAKHRVARVAADPGSLADASMPGGWHGLAYFRLHGSPRVYWSAYDEDALRLWAERVRGAAPEVWVVFDNTAGGAATANALRFLELAEVEPE</sequence>
<dbReference type="EMBL" id="WQMS01000016">
    <property type="protein sequence ID" value="MVO78951.1"/>
    <property type="molecule type" value="Genomic_DNA"/>
</dbReference>
<comment type="caution">
    <text evidence="1">The sequence shown here is derived from an EMBL/GenBank/DDBJ whole genome shotgun (WGS) entry which is preliminary data.</text>
</comment>
<dbReference type="InterPro" id="IPR002763">
    <property type="entry name" value="DUF72"/>
</dbReference>
<dbReference type="Gene3D" id="3.20.20.410">
    <property type="entry name" value="Protein of unknown function UPF0759"/>
    <property type="match status" value="1"/>
</dbReference>
<evidence type="ECO:0000313" key="2">
    <source>
        <dbReference type="Proteomes" id="UP000441389"/>
    </source>
</evidence>
<protein>
    <submittedName>
        <fullName evidence="1">DUF72 domain-containing protein</fullName>
    </submittedName>
</protein>
<organism evidence="1 2">
    <name type="scientific">Sphingomonas horti</name>
    <dbReference type="NCBI Taxonomy" id="2682842"/>
    <lineage>
        <taxon>Bacteria</taxon>
        <taxon>Pseudomonadati</taxon>
        <taxon>Pseudomonadota</taxon>
        <taxon>Alphaproteobacteria</taxon>
        <taxon>Sphingomonadales</taxon>
        <taxon>Sphingomonadaceae</taxon>
        <taxon>Sphingomonas</taxon>
    </lineage>
</organism>
<dbReference type="PANTHER" id="PTHR30348">
    <property type="entry name" value="UNCHARACTERIZED PROTEIN YECE"/>
    <property type="match status" value="1"/>
</dbReference>
<dbReference type="RefSeq" id="WP_157027900.1">
    <property type="nucleotide sequence ID" value="NZ_WQMS01000016.1"/>
</dbReference>
<proteinExistence type="predicted"/>
<reference evidence="1 2" key="1">
    <citation type="submission" date="2019-12" db="EMBL/GenBank/DDBJ databases">
        <authorList>
            <person name="Huq M.A."/>
        </authorList>
    </citation>
    <scope>NUCLEOTIDE SEQUENCE [LARGE SCALE GENOMIC DNA]</scope>
    <source>
        <strain evidence="1 2">MAH-20</strain>
    </source>
</reference>
<dbReference type="SUPFAM" id="SSF117396">
    <property type="entry name" value="TM1631-like"/>
    <property type="match status" value="1"/>
</dbReference>
<name>A0A6I4J800_9SPHN</name>
<accession>A0A6I4J800</accession>
<dbReference type="Pfam" id="PF01904">
    <property type="entry name" value="DUF72"/>
    <property type="match status" value="1"/>
</dbReference>
<dbReference type="PANTHER" id="PTHR30348:SF14">
    <property type="entry name" value="BLR8050 PROTEIN"/>
    <property type="match status" value="1"/>
</dbReference>
<evidence type="ECO:0000313" key="1">
    <source>
        <dbReference type="EMBL" id="MVO78951.1"/>
    </source>
</evidence>
<keyword evidence="2" id="KW-1185">Reference proteome</keyword>
<dbReference type="AlphaFoldDB" id="A0A6I4J800"/>